<dbReference type="Proteomes" id="UP001269081">
    <property type="component" value="Unassembled WGS sequence"/>
</dbReference>
<keyword evidence="2" id="KW-1185">Reference proteome</keyword>
<name>A0ABU1Y5B0_9FLAO</name>
<dbReference type="RefSeq" id="WP_310279641.1">
    <property type="nucleotide sequence ID" value="NZ_JAVDWQ010000003.1"/>
</dbReference>
<evidence type="ECO:0000313" key="2">
    <source>
        <dbReference type="Proteomes" id="UP001269081"/>
    </source>
</evidence>
<proteinExistence type="predicted"/>
<protein>
    <submittedName>
        <fullName evidence="1">Uncharacterized protein</fullName>
    </submittedName>
</protein>
<sequence>MKTYNTNNCDDIRIHFDLSNNLGFIPLYTKVFLDLQNGINPQASIFTTPMHLTDASIPLTQWFKHNEGLLIFETYISYKSLNTLSGDVIMEKAKKLIFTYYLEDSNGGSQSFTTYDFGPAIIKSKELIYFKALIDLI</sequence>
<organism evidence="1 2">
    <name type="scientific">Flavobacterium piscis</name>
    <dbReference type="NCBI Taxonomy" id="1114874"/>
    <lineage>
        <taxon>Bacteria</taxon>
        <taxon>Pseudomonadati</taxon>
        <taxon>Bacteroidota</taxon>
        <taxon>Flavobacteriia</taxon>
        <taxon>Flavobacteriales</taxon>
        <taxon>Flavobacteriaceae</taxon>
        <taxon>Flavobacterium</taxon>
    </lineage>
</organism>
<reference evidence="1 2" key="1">
    <citation type="submission" date="2023-07" db="EMBL/GenBank/DDBJ databases">
        <title>Sorghum-associated microbial communities from plants grown in Nebraska, USA.</title>
        <authorList>
            <person name="Schachtman D."/>
        </authorList>
    </citation>
    <scope>NUCLEOTIDE SEQUENCE [LARGE SCALE GENOMIC DNA]</scope>
    <source>
        <strain evidence="1 2">4129</strain>
    </source>
</reference>
<accession>A0ABU1Y5B0</accession>
<comment type="caution">
    <text evidence="1">The sequence shown here is derived from an EMBL/GenBank/DDBJ whole genome shotgun (WGS) entry which is preliminary data.</text>
</comment>
<dbReference type="EMBL" id="JAVDWQ010000003">
    <property type="protein sequence ID" value="MDR7209412.1"/>
    <property type="molecule type" value="Genomic_DNA"/>
</dbReference>
<gene>
    <name evidence="1" type="ORF">J2W48_001345</name>
</gene>
<evidence type="ECO:0000313" key="1">
    <source>
        <dbReference type="EMBL" id="MDR7209412.1"/>
    </source>
</evidence>